<dbReference type="KEGG" id="aqu:109585286"/>
<dbReference type="EnsemblMetazoa" id="XM_020001286.1">
    <property type="protein sequence ID" value="XP_019856845.1"/>
    <property type="gene ID" value="LOC109585286"/>
</dbReference>
<protein>
    <submittedName>
        <fullName evidence="2">Uncharacterized protein</fullName>
    </submittedName>
</protein>
<evidence type="ECO:0000313" key="2">
    <source>
        <dbReference type="EnsemblMetazoa" id="Aqu2.1.20836_001"/>
    </source>
</evidence>
<dbReference type="Proteomes" id="UP000007879">
    <property type="component" value="Unassembled WGS sequence"/>
</dbReference>
<accession>A0A1X7U016</accession>
<dbReference type="AlphaFoldDB" id="A0A1X7U016"/>
<proteinExistence type="predicted"/>
<reference evidence="2" key="2">
    <citation type="submission" date="2017-05" db="UniProtKB">
        <authorList>
            <consortium name="EnsemblMetazoa"/>
        </authorList>
    </citation>
    <scope>IDENTIFICATION</scope>
</reference>
<gene>
    <name evidence="2" type="primary">109585286</name>
</gene>
<dbReference type="EnsemblMetazoa" id="Aqu2.1.20836_001">
    <property type="protein sequence ID" value="Aqu2.1.20836_001"/>
    <property type="gene ID" value="Aqu2.1.20836"/>
</dbReference>
<name>A0A1X7U016_AMPQE</name>
<organism evidence="2">
    <name type="scientific">Amphimedon queenslandica</name>
    <name type="common">Sponge</name>
    <dbReference type="NCBI Taxonomy" id="400682"/>
    <lineage>
        <taxon>Eukaryota</taxon>
        <taxon>Metazoa</taxon>
        <taxon>Porifera</taxon>
        <taxon>Demospongiae</taxon>
        <taxon>Heteroscleromorpha</taxon>
        <taxon>Haplosclerida</taxon>
        <taxon>Niphatidae</taxon>
        <taxon>Amphimedon</taxon>
    </lineage>
</organism>
<feature type="region of interest" description="Disordered" evidence="1">
    <location>
        <begin position="262"/>
        <end position="302"/>
    </location>
</feature>
<keyword evidence="3" id="KW-1185">Reference proteome</keyword>
<evidence type="ECO:0000313" key="3">
    <source>
        <dbReference type="Proteomes" id="UP000007879"/>
    </source>
</evidence>
<feature type="compositionally biased region" description="Polar residues" evidence="1">
    <location>
        <begin position="262"/>
        <end position="273"/>
    </location>
</feature>
<dbReference type="OrthoDB" id="10659765at2759"/>
<evidence type="ECO:0000256" key="1">
    <source>
        <dbReference type="SAM" id="MobiDB-lite"/>
    </source>
</evidence>
<sequence length="594" mass="66005">MAGLDSYCRISPGGAGSENNEPFLLSIREDDAISTLHSYGIHKVPHLGVYGSNYALSLPLVLLSLPPTLDFLQFLPYDILNSLDLGPPINAHLNTVAKTLVQKVLTSASLKYRSSFAYRNKVRISTELSMDQDNEDTEGEASSTWLRSYSNSNHSNRKESFMITEPIILIDDDAIRTAAKKLVRKVLHVACFRAEGRRSSIEMEYLTNNTKKLKINDDAMTPPLSPTIAPPLAPPTEYSFSPPLSTSSSLLFDSGIMMSSPYHSSSECDQTLSKQEEESLRKLGKRRQRSESHDAGLLKEGGINGKFQPVLPRVYSEPVIIEEQEISPPMPTTPLAAPLFISNGGMDKLTNLIVDMSIREDSPCKDVGDNSDDDYIIIEAITKMVDISPDGSDSPPIQSHSHDSILGTDYSIPITNYSVPGMDYYVMVHPSPPPGVCQKFLCNNYNEVNVLYHSWLFGDVDYDPSVTLLESVGMGLFDTVGIAPVHLDLRDAGIAFGYLEERTVCIHSCCFSPENAQFQILNYDHFCSFYSVARHGDRRVVTFHIVLSPSDLPCINKIKECNSLADLVKCFDFFIPPASQKIRNLLYPFFVSHY</sequence>
<reference evidence="3" key="1">
    <citation type="journal article" date="2010" name="Nature">
        <title>The Amphimedon queenslandica genome and the evolution of animal complexity.</title>
        <authorList>
            <person name="Srivastava M."/>
            <person name="Simakov O."/>
            <person name="Chapman J."/>
            <person name="Fahey B."/>
            <person name="Gauthier M.E."/>
            <person name="Mitros T."/>
            <person name="Richards G.S."/>
            <person name="Conaco C."/>
            <person name="Dacre M."/>
            <person name="Hellsten U."/>
            <person name="Larroux C."/>
            <person name="Putnam N.H."/>
            <person name="Stanke M."/>
            <person name="Adamska M."/>
            <person name="Darling A."/>
            <person name="Degnan S.M."/>
            <person name="Oakley T.H."/>
            <person name="Plachetzki D.C."/>
            <person name="Zhai Y."/>
            <person name="Adamski M."/>
            <person name="Calcino A."/>
            <person name="Cummins S.F."/>
            <person name="Goodstein D.M."/>
            <person name="Harris C."/>
            <person name="Jackson D.J."/>
            <person name="Leys S.P."/>
            <person name="Shu S."/>
            <person name="Woodcroft B.J."/>
            <person name="Vervoort M."/>
            <person name="Kosik K.S."/>
            <person name="Manning G."/>
            <person name="Degnan B.M."/>
            <person name="Rokhsar D.S."/>
        </authorList>
    </citation>
    <scope>NUCLEOTIDE SEQUENCE [LARGE SCALE GENOMIC DNA]</scope>
</reference>
<dbReference type="InParanoid" id="A0A1X7U016"/>